<evidence type="ECO:0000313" key="11">
    <source>
        <dbReference type="Proteomes" id="UP000077667"/>
    </source>
</evidence>
<dbReference type="PANTHER" id="PTHR42755:SF1">
    <property type="entry name" value="3-DEOXY-D-MANNO-OCTULOSONIC ACID TRANSFERASE, MITOCHONDRIAL-RELATED"/>
    <property type="match status" value="1"/>
</dbReference>
<feature type="active site" description="Proton acceptor" evidence="7">
    <location>
        <position position="62"/>
    </location>
</feature>
<protein>
    <recommendedName>
        <fullName evidence="3 8">3-deoxy-D-manno-octulosonic acid transferase</fullName>
        <shortName evidence="8">Kdo transferase</shortName>
        <ecNumber evidence="2 8">2.4.99.12</ecNumber>
    </recommendedName>
    <alternativeName>
        <fullName evidence="5 8">Lipid IV(A) 3-deoxy-D-manno-octulosonic acid transferase</fullName>
    </alternativeName>
</protein>
<name>A0A1A9IB25_9BACT</name>
<evidence type="ECO:0000256" key="7">
    <source>
        <dbReference type="PIRSR" id="PIRSR639901-1"/>
    </source>
</evidence>
<proteinExistence type="inferred from homology"/>
<dbReference type="PANTHER" id="PTHR42755">
    <property type="entry name" value="3-DEOXY-MANNO-OCTULOSONATE CYTIDYLYLTRANSFERASE"/>
    <property type="match status" value="1"/>
</dbReference>
<keyword evidence="8" id="KW-0448">Lipopolysaccharide biosynthesis</keyword>
<dbReference type="Pfam" id="PF04413">
    <property type="entry name" value="Glycos_transf_N"/>
    <property type="match status" value="1"/>
</dbReference>
<dbReference type="GO" id="GO:0043842">
    <property type="term" value="F:Kdo transferase activity"/>
    <property type="evidence" value="ECO:0007669"/>
    <property type="project" value="UniProtKB-EC"/>
</dbReference>
<dbReference type="EMBL" id="CP015772">
    <property type="protein sequence ID" value="ANH83881.1"/>
    <property type="molecule type" value="Genomic_DNA"/>
</dbReference>
<evidence type="ECO:0000259" key="9">
    <source>
        <dbReference type="Pfam" id="PF04413"/>
    </source>
</evidence>
<evidence type="ECO:0000256" key="3">
    <source>
        <dbReference type="ARBA" id="ARBA00019077"/>
    </source>
</evidence>
<dbReference type="SUPFAM" id="SSF53756">
    <property type="entry name" value="UDP-Glycosyltransferase/glycogen phosphorylase"/>
    <property type="match status" value="1"/>
</dbReference>
<dbReference type="Gene3D" id="3.40.50.2000">
    <property type="entry name" value="Glycogen Phosphorylase B"/>
    <property type="match status" value="1"/>
</dbReference>
<dbReference type="GO" id="GO:0009244">
    <property type="term" value="P:lipopolysaccharide core region biosynthetic process"/>
    <property type="evidence" value="ECO:0007669"/>
    <property type="project" value="UniProtKB-UniRule"/>
</dbReference>
<comment type="pathway">
    <text evidence="1 8">Bacterial outer membrane biogenesis; LPS core biosynthesis.</text>
</comment>
<dbReference type="Proteomes" id="UP000077667">
    <property type="component" value="Chromosome"/>
</dbReference>
<keyword evidence="4 8" id="KW-0808">Transferase</keyword>
<dbReference type="UniPathway" id="UPA00958"/>
<comment type="catalytic activity">
    <reaction evidence="6 8">
        <text>lipid IVA (E. coli) + CMP-3-deoxy-beta-D-manno-octulosonate = alpha-Kdo-(2-&gt;6)-lipid IVA (E. coli) + CMP + H(+)</text>
        <dbReference type="Rhea" id="RHEA:28066"/>
        <dbReference type="ChEBI" id="CHEBI:15378"/>
        <dbReference type="ChEBI" id="CHEBI:58603"/>
        <dbReference type="ChEBI" id="CHEBI:60364"/>
        <dbReference type="ChEBI" id="CHEBI:60377"/>
        <dbReference type="ChEBI" id="CHEBI:85987"/>
        <dbReference type="EC" id="2.4.99.12"/>
    </reaction>
</comment>
<feature type="domain" description="3-deoxy-D-manno-octulosonic-acid transferase N-terminal" evidence="9">
    <location>
        <begin position="43"/>
        <end position="209"/>
    </location>
</feature>
<evidence type="ECO:0000256" key="4">
    <source>
        <dbReference type="ARBA" id="ARBA00022679"/>
    </source>
</evidence>
<gene>
    <name evidence="10" type="ORF">A8C56_11600</name>
</gene>
<dbReference type="GO" id="GO:0009245">
    <property type="term" value="P:lipid A biosynthetic process"/>
    <property type="evidence" value="ECO:0007669"/>
    <property type="project" value="TreeGrafter"/>
</dbReference>
<reference evidence="10 11" key="1">
    <citation type="submission" date="2016-05" db="EMBL/GenBank/DDBJ databases">
        <title>Niabella ginsenosidivorans BS26 whole genome sequencing.</title>
        <authorList>
            <person name="Im W.T."/>
            <person name="Siddiqi M.Z."/>
        </authorList>
    </citation>
    <scope>NUCLEOTIDE SEQUENCE [LARGE SCALE GENOMIC DNA]</scope>
    <source>
        <strain evidence="10 11">BS26</strain>
    </source>
</reference>
<dbReference type="STRING" id="1176587.A8C56_11600"/>
<keyword evidence="8" id="KW-1003">Cell membrane</keyword>
<dbReference type="RefSeq" id="WP_067761941.1">
    <property type="nucleotide sequence ID" value="NZ_CP015772.1"/>
</dbReference>
<dbReference type="AlphaFoldDB" id="A0A1A9IB25"/>
<sequence>MSVVIYTIFLYLYRWGISVASVFNKKARLWISGRKRLAEWLHQSFGNNNSPVIWMHCASLGEFEQGRPVLEALKQQYPGHKILLTFFSPSGYEIRKNYNQADWVGYLPLDTPANVKQFLDQVRPELALFVKYEYWYHFLHQLNRRNIPTLLISALFRENSIFLKSYGGFHRKMLGFFTHIFVQDAASKERLAHIVPDIKVTAAGDTRFDRVVQIADQFTPIPVIERFAKDKPFIIVAGSTWPEDEHLLSQYINKNKRNTSLIIAPHEINKEHIDEIIKYFPDAVLYSVTEQDADAALNSNILIIDNIGMLSRLYYYASVAYIGGGFNKSGIHNTLEAAVFSRPVIFGPNYRKFYEAISLIKKEGAFSYSTGNELEDEIRKLKNNPAFLEICGKNAGDFVRAGTGATAIILSYIEANLR</sequence>
<evidence type="ECO:0000256" key="2">
    <source>
        <dbReference type="ARBA" id="ARBA00012621"/>
    </source>
</evidence>
<dbReference type="GO" id="GO:0005886">
    <property type="term" value="C:plasma membrane"/>
    <property type="evidence" value="ECO:0007669"/>
    <property type="project" value="UniProtKB-SubCell"/>
</dbReference>
<comment type="function">
    <text evidence="8">Involved in lipopolysaccharide (LPS) biosynthesis. Catalyzes the transfer of 3-deoxy-D-manno-octulosonate (Kdo) residue(s) from CMP-Kdo to lipid IV(A), the tetraacyldisaccharide-1,4'-bisphosphate precursor of lipid A.</text>
</comment>
<dbReference type="EC" id="2.4.99.12" evidence="2 8"/>
<dbReference type="KEGG" id="nia:A8C56_11600"/>
<evidence type="ECO:0000313" key="10">
    <source>
        <dbReference type="EMBL" id="ANH83881.1"/>
    </source>
</evidence>
<dbReference type="InterPro" id="IPR039901">
    <property type="entry name" value="Kdotransferase"/>
</dbReference>
<evidence type="ECO:0000256" key="1">
    <source>
        <dbReference type="ARBA" id="ARBA00004713"/>
    </source>
</evidence>
<keyword evidence="11" id="KW-1185">Reference proteome</keyword>
<dbReference type="InterPro" id="IPR007507">
    <property type="entry name" value="Glycos_transf_N"/>
</dbReference>
<evidence type="ECO:0000256" key="6">
    <source>
        <dbReference type="ARBA" id="ARBA00049183"/>
    </source>
</evidence>
<keyword evidence="8" id="KW-0472">Membrane</keyword>
<comment type="subcellular location">
    <subcellularLocation>
        <location evidence="8">Cell membrane</location>
    </subcellularLocation>
</comment>
<dbReference type="InterPro" id="IPR038107">
    <property type="entry name" value="Glycos_transf_N_sf"/>
</dbReference>
<organism evidence="10 11">
    <name type="scientific">Niabella ginsenosidivorans</name>
    <dbReference type="NCBI Taxonomy" id="1176587"/>
    <lineage>
        <taxon>Bacteria</taxon>
        <taxon>Pseudomonadati</taxon>
        <taxon>Bacteroidota</taxon>
        <taxon>Chitinophagia</taxon>
        <taxon>Chitinophagales</taxon>
        <taxon>Chitinophagaceae</taxon>
        <taxon>Niabella</taxon>
    </lineage>
</organism>
<dbReference type="Gene3D" id="3.40.50.11720">
    <property type="entry name" value="3-Deoxy-D-manno-octulosonic-acid transferase, N-terminal domain"/>
    <property type="match status" value="1"/>
</dbReference>
<dbReference type="OrthoDB" id="9789797at2"/>
<comment type="similarity">
    <text evidence="8">Belongs to the glycosyltransferase group 1 family.</text>
</comment>
<evidence type="ECO:0000256" key="8">
    <source>
        <dbReference type="RuleBase" id="RU365103"/>
    </source>
</evidence>
<accession>A0A1A9IB25</accession>
<evidence type="ECO:0000256" key="5">
    <source>
        <dbReference type="ARBA" id="ARBA00031445"/>
    </source>
</evidence>